<dbReference type="eggNOG" id="COG3299">
    <property type="taxonomic scope" value="Bacteria"/>
</dbReference>
<evidence type="ECO:0000259" key="1">
    <source>
        <dbReference type="Pfam" id="PF22848"/>
    </source>
</evidence>
<name>K6YZ25_9ALTE</name>
<dbReference type="Gene3D" id="3.20.20.80">
    <property type="entry name" value="Glycosidases"/>
    <property type="match status" value="2"/>
</dbReference>
<dbReference type="InterPro" id="IPR013780">
    <property type="entry name" value="Glyco_hydro_b"/>
</dbReference>
<gene>
    <name evidence="2" type="ORF">GLIP_3849</name>
</gene>
<feature type="domain" description="Alpha-L-arabinofuranosidase 1 catalytic" evidence="1">
    <location>
        <begin position="51"/>
        <end position="190"/>
    </location>
</feature>
<dbReference type="PANTHER" id="PTHR43576:SF3">
    <property type="entry name" value="ALPHA-L-ARABINOFURANOSIDASE C"/>
    <property type="match status" value="1"/>
</dbReference>
<dbReference type="eggNOG" id="COG3534">
    <property type="taxonomic scope" value="Bacteria"/>
</dbReference>
<dbReference type="STRING" id="1127673.GLIP_3849"/>
<dbReference type="EMBL" id="BAEN01000076">
    <property type="protein sequence ID" value="GAC16460.1"/>
    <property type="molecule type" value="Genomic_DNA"/>
</dbReference>
<reference evidence="2 3" key="1">
    <citation type="journal article" date="2017" name="Antonie Van Leeuwenhoek">
        <title>Rhizobium rhizosphaerae sp. nov., a novel species isolated from rice rhizosphere.</title>
        <authorList>
            <person name="Zhao J.J."/>
            <person name="Zhang J."/>
            <person name="Zhang R.J."/>
            <person name="Zhang C.W."/>
            <person name="Yin H.Q."/>
            <person name="Zhang X.X."/>
        </authorList>
    </citation>
    <scope>NUCLEOTIDE SEQUENCE [LARGE SCALE GENOMIC DNA]</scope>
    <source>
        <strain evidence="2 3">E3</strain>
    </source>
</reference>
<organism evidence="2 3">
    <name type="scientific">Aliiglaciecola lipolytica E3</name>
    <dbReference type="NCBI Taxonomy" id="1127673"/>
    <lineage>
        <taxon>Bacteria</taxon>
        <taxon>Pseudomonadati</taxon>
        <taxon>Pseudomonadota</taxon>
        <taxon>Gammaproteobacteria</taxon>
        <taxon>Alteromonadales</taxon>
        <taxon>Alteromonadaceae</taxon>
        <taxon>Aliiglaciecola</taxon>
    </lineage>
</organism>
<dbReference type="Gene3D" id="2.60.40.1180">
    <property type="entry name" value="Golgi alpha-mannosidase II"/>
    <property type="match status" value="1"/>
</dbReference>
<dbReference type="Pfam" id="PF22848">
    <property type="entry name" value="ASD1_dom"/>
    <property type="match status" value="1"/>
</dbReference>
<dbReference type="Proteomes" id="UP000006334">
    <property type="component" value="Unassembled WGS sequence"/>
</dbReference>
<dbReference type="InterPro" id="IPR055235">
    <property type="entry name" value="ASD1_cat"/>
</dbReference>
<dbReference type="PANTHER" id="PTHR43576">
    <property type="entry name" value="ALPHA-L-ARABINOFURANOSIDASE C-RELATED"/>
    <property type="match status" value="1"/>
</dbReference>
<dbReference type="InterPro" id="IPR017853">
    <property type="entry name" value="GH"/>
</dbReference>
<dbReference type="SUPFAM" id="SSF51445">
    <property type="entry name" value="(Trans)glycosidases"/>
    <property type="match status" value="2"/>
</dbReference>
<accession>K6YZ25</accession>
<keyword evidence="3" id="KW-1185">Reference proteome</keyword>
<comment type="caution">
    <text evidence="2">The sequence shown here is derived from an EMBL/GenBank/DDBJ whole genome shotgun (WGS) entry which is preliminary data.</text>
</comment>
<dbReference type="SUPFAM" id="SSF51011">
    <property type="entry name" value="Glycosyl hydrolase domain"/>
    <property type="match status" value="1"/>
</dbReference>
<evidence type="ECO:0000313" key="3">
    <source>
        <dbReference type="Proteomes" id="UP000006334"/>
    </source>
</evidence>
<protein>
    <recommendedName>
        <fullName evidence="1">Alpha-L-arabinofuranosidase 1 catalytic domain-containing protein</fullName>
    </recommendedName>
</protein>
<proteinExistence type="predicted"/>
<evidence type="ECO:0000313" key="2">
    <source>
        <dbReference type="EMBL" id="GAC16460.1"/>
    </source>
</evidence>
<dbReference type="GO" id="GO:0000272">
    <property type="term" value="P:polysaccharide catabolic process"/>
    <property type="evidence" value="ECO:0007669"/>
    <property type="project" value="TreeGrafter"/>
</dbReference>
<sequence>MQQANVTIDAGNIIGQQSPLYYGGNNIYPKGGQGLLNSDQQFDKTTIQLATDLGLRAYRFPGGSEGNLYKWKRGIGPLEQRIDNISGNNQGPQSNEFGSDEFGRLLETTNFDQGFMMVAYGYEKPDDAADWVEYMNSPVGENPNGGIDWAQVRADNGHPEPYGIKYWEIGNEVYGNWELNWGSYPTKYDAKRGTGNVAVDTVSAKAGTLPFGDAHRYIHGGYKYFEQQKAASQSSWKDAHIKTSGQPSQQLYVKFAPVDLSEESYPFELTIADIKWQKVADFSKSSPTDKHYTLDTESGMITFGDGQRGAIPPKQQFVMLNYRSGRQPGFIEYYQKMKAVDPDIIVLSCFEKESFYRGMAEVNAPFDGVVKHYYPSTFKNVPKELAYEAQIARGLGIERTIKEHQHWIKEHQNSAISGDEKLWFTEYGLRGHVNQVATMHTVIGQYSQTVGALLGHSLFLNNNTPMINDNGVVRSRALPVPLFSKHSEQLVVKSNVQAPTMQVDGSDFPALLSTATVNEQGDKLSLILTNTQAQKAISVDLKVENMAVDEDSSAEIWILKSNTGNPVDDNREGAVDNITLSKMTSIPVSLPLSVEVPKAATIVVKLKAKS</sequence>
<dbReference type="AlphaFoldDB" id="K6YZ25"/>